<proteinExistence type="predicted"/>
<dbReference type="AlphaFoldDB" id="A0A0C3ASN2"/>
<evidence type="ECO:0000313" key="2">
    <source>
        <dbReference type="EMBL" id="KIM76943.1"/>
    </source>
</evidence>
<evidence type="ECO:0000256" key="1">
    <source>
        <dbReference type="SAM" id="MobiDB-lite"/>
    </source>
</evidence>
<organism evidence="2 3">
    <name type="scientific">Piloderma croceum (strain F 1598)</name>
    <dbReference type="NCBI Taxonomy" id="765440"/>
    <lineage>
        <taxon>Eukaryota</taxon>
        <taxon>Fungi</taxon>
        <taxon>Dikarya</taxon>
        <taxon>Basidiomycota</taxon>
        <taxon>Agaricomycotina</taxon>
        <taxon>Agaricomycetes</taxon>
        <taxon>Agaricomycetidae</taxon>
        <taxon>Atheliales</taxon>
        <taxon>Atheliaceae</taxon>
        <taxon>Piloderma</taxon>
    </lineage>
</organism>
<keyword evidence="3" id="KW-1185">Reference proteome</keyword>
<reference evidence="3" key="2">
    <citation type="submission" date="2015-01" db="EMBL/GenBank/DDBJ databases">
        <title>Evolutionary Origins and Diversification of the Mycorrhizal Mutualists.</title>
        <authorList>
            <consortium name="DOE Joint Genome Institute"/>
            <consortium name="Mycorrhizal Genomics Consortium"/>
            <person name="Kohler A."/>
            <person name="Kuo A."/>
            <person name="Nagy L.G."/>
            <person name="Floudas D."/>
            <person name="Copeland A."/>
            <person name="Barry K.W."/>
            <person name="Cichocki N."/>
            <person name="Veneault-Fourrey C."/>
            <person name="LaButti K."/>
            <person name="Lindquist E.A."/>
            <person name="Lipzen A."/>
            <person name="Lundell T."/>
            <person name="Morin E."/>
            <person name="Murat C."/>
            <person name="Riley R."/>
            <person name="Ohm R."/>
            <person name="Sun H."/>
            <person name="Tunlid A."/>
            <person name="Henrissat B."/>
            <person name="Grigoriev I.V."/>
            <person name="Hibbett D.S."/>
            <person name="Martin F."/>
        </authorList>
    </citation>
    <scope>NUCLEOTIDE SEQUENCE [LARGE SCALE GENOMIC DNA]</scope>
    <source>
        <strain evidence="3">F 1598</strain>
    </source>
</reference>
<dbReference type="HOGENOM" id="CLU_2740939_0_0_1"/>
<dbReference type="Proteomes" id="UP000054166">
    <property type="component" value="Unassembled WGS sequence"/>
</dbReference>
<sequence>MPITVYFSYALLGADCENHKILGKRTGIPSHHPQSASPRAGIGSTHNSDDFCVFVTGLFVPSRGLKEVLVG</sequence>
<name>A0A0C3ASN2_PILCF</name>
<protein>
    <submittedName>
        <fullName evidence="2">Uncharacterized protein</fullName>
    </submittedName>
</protein>
<dbReference type="InParanoid" id="A0A0C3ASN2"/>
<gene>
    <name evidence="2" type="ORF">PILCRDRAFT_825959</name>
</gene>
<dbReference type="EMBL" id="KN833030">
    <property type="protein sequence ID" value="KIM76943.1"/>
    <property type="molecule type" value="Genomic_DNA"/>
</dbReference>
<accession>A0A0C3ASN2</accession>
<evidence type="ECO:0000313" key="3">
    <source>
        <dbReference type="Proteomes" id="UP000054166"/>
    </source>
</evidence>
<reference evidence="2 3" key="1">
    <citation type="submission" date="2014-04" db="EMBL/GenBank/DDBJ databases">
        <authorList>
            <consortium name="DOE Joint Genome Institute"/>
            <person name="Kuo A."/>
            <person name="Tarkka M."/>
            <person name="Buscot F."/>
            <person name="Kohler A."/>
            <person name="Nagy L.G."/>
            <person name="Floudas D."/>
            <person name="Copeland A."/>
            <person name="Barry K.W."/>
            <person name="Cichocki N."/>
            <person name="Veneault-Fourrey C."/>
            <person name="LaButti K."/>
            <person name="Lindquist E.A."/>
            <person name="Lipzen A."/>
            <person name="Lundell T."/>
            <person name="Morin E."/>
            <person name="Murat C."/>
            <person name="Sun H."/>
            <person name="Tunlid A."/>
            <person name="Henrissat B."/>
            <person name="Grigoriev I.V."/>
            <person name="Hibbett D.S."/>
            <person name="Martin F."/>
            <person name="Nordberg H.P."/>
            <person name="Cantor M.N."/>
            <person name="Hua S.X."/>
        </authorList>
    </citation>
    <scope>NUCLEOTIDE SEQUENCE [LARGE SCALE GENOMIC DNA]</scope>
    <source>
        <strain evidence="2 3">F 1598</strain>
    </source>
</reference>
<feature type="region of interest" description="Disordered" evidence="1">
    <location>
        <begin position="23"/>
        <end position="43"/>
    </location>
</feature>